<keyword evidence="10" id="KW-1185">Reference proteome</keyword>
<evidence type="ECO:0000313" key="9">
    <source>
        <dbReference type="EMBL" id="GAA4190901.1"/>
    </source>
</evidence>
<keyword evidence="2 6" id="KW-0805">Transcription regulation</keyword>
<comment type="similarity">
    <text evidence="1 6">Belongs to the sigma-70 factor family. ECF subfamily.</text>
</comment>
<evidence type="ECO:0000256" key="6">
    <source>
        <dbReference type="RuleBase" id="RU000716"/>
    </source>
</evidence>
<reference evidence="10" key="1">
    <citation type="journal article" date="2019" name="Int. J. Syst. Evol. Microbiol.">
        <title>The Global Catalogue of Microorganisms (GCM) 10K type strain sequencing project: providing services to taxonomists for standard genome sequencing and annotation.</title>
        <authorList>
            <consortium name="The Broad Institute Genomics Platform"/>
            <consortium name="The Broad Institute Genome Sequencing Center for Infectious Disease"/>
            <person name="Wu L."/>
            <person name="Ma J."/>
        </authorList>
    </citation>
    <scope>NUCLEOTIDE SEQUENCE [LARGE SCALE GENOMIC DNA]</scope>
    <source>
        <strain evidence="10">JCM 17593</strain>
    </source>
</reference>
<feature type="domain" description="RNA polymerase sigma-70 region 2" evidence="7">
    <location>
        <begin position="33"/>
        <end position="99"/>
    </location>
</feature>
<organism evidence="9 10">
    <name type="scientific">Gryllotalpicola kribbensis</name>
    <dbReference type="NCBI Taxonomy" id="993084"/>
    <lineage>
        <taxon>Bacteria</taxon>
        <taxon>Bacillati</taxon>
        <taxon>Actinomycetota</taxon>
        <taxon>Actinomycetes</taxon>
        <taxon>Micrococcales</taxon>
        <taxon>Microbacteriaceae</taxon>
        <taxon>Gryllotalpicola</taxon>
    </lineage>
</organism>
<evidence type="ECO:0000259" key="7">
    <source>
        <dbReference type="Pfam" id="PF04542"/>
    </source>
</evidence>
<dbReference type="InterPro" id="IPR000838">
    <property type="entry name" value="RNA_pol_sigma70_ECF_CS"/>
</dbReference>
<accession>A0ABP8AUH2</accession>
<gene>
    <name evidence="9" type="ORF">GCM10022288_20910</name>
</gene>
<evidence type="ECO:0000313" key="10">
    <source>
        <dbReference type="Proteomes" id="UP001500213"/>
    </source>
</evidence>
<dbReference type="RefSeq" id="WP_344776593.1">
    <property type="nucleotide sequence ID" value="NZ_BAABBX010000015.1"/>
</dbReference>
<evidence type="ECO:0000256" key="2">
    <source>
        <dbReference type="ARBA" id="ARBA00023015"/>
    </source>
</evidence>
<evidence type="ECO:0000256" key="4">
    <source>
        <dbReference type="ARBA" id="ARBA00023125"/>
    </source>
</evidence>
<dbReference type="Pfam" id="PF08281">
    <property type="entry name" value="Sigma70_r4_2"/>
    <property type="match status" value="1"/>
</dbReference>
<proteinExistence type="inferred from homology"/>
<evidence type="ECO:0000256" key="3">
    <source>
        <dbReference type="ARBA" id="ARBA00023082"/>
    </source>
</evidence>
<dbReference type="InterPro" id="IPR014284">
    <property type="entry name" value="RNA_pol_sigma-70_dom"/>
</dbReference>
<comment type="caution">
    <text evidence="9">The sequence shown here is derived from an EMBL/GenBank/DDBJ whole genome shotgun (WGS) entry which is preliminary data.</text>
</comment>
<dbReference type="PANTHER" id="PTHR43133">
    <property type="entry name" value="RNA POLYMERASE ECF-TYPE SIGMA FACTO"/>
    <property type="match status" value="1"/>
</dbReference>
<dbReference type="InterPro" id="IPR013249">
    <property type="entry name" value="RNA_pol_sigma70_r4_t2"/>
</dbReference>
<dbReference type="Gene3D" id="1.10.10.10">
    <property type="entry name" value="Winged helix-like DNA-binding domain superfamily/Winged helix DNA-binding domain"/>
    <property type="match status" value="1"/>
</dbReference>
<dbReference type="SUPFAM" id="SSF88659">
    <property type="entry name" value="Sigma3 and sigma4 domains of RNA polymerase sigma factors"/>
    <property type="match status" value="1"/>
</dbReference>
<evidence type="ECO:0000256" key="1">
    <source>
        <dbReference type="ARBA" id="ARBA00010641"/>
    </source>
</evidence>
<dbReference type="Pfam" id="PF04542">
    <property type="entry name" value="Sigma70_r2"/>
    <property type="match status" value="1"/>
</dbReference>
<dbReference type="InterPro" id="IPR039425">
    <property type="entry name" value="RNA_pol_sigma-70-like"/>
</dbReference>
<dbReference type="SUPFAM" id="SSF88946">
    <property type="entry name" value="Sigma2 domain of RNA polymerase sigma factors"/>
    <property type="match status" value="1"/>
</dbReference>
<keyword evidence="4 6" id="KW-0238">DNA-binding</keyword>
<dbReference type="InterPro" id="IPR013324">
    <property type="entry name" value="RNA_pol_sigma_r3/r4-like"/>
</dbReference>
<sequence length="188" mass="21362">MAGEHHRRPVETADDRIVAGRAADGDADAFRVLILRYGPLMRGYARRILNSSDEVDDVVQDAFITAWQQLPNLERPEAVRSWLMRIVAHKAIGRLRARRPQLDITEIEPPAPETASPQRITEQRSQLEELSAALGELPEAQRQCWVLREVAGYSYDDIAGELDIPLSTVRGLLARARKYLIVRMEAWR</sequence>
<dbReference type="CDD" id="cd06171">
    <property type="entry name" value="Sigma70_r4"/>
    <property type="match status" value="1"/>
</dbReference>
<evidence type="ECO:0000256" key="5">
    <source>
        <dbReference type="ARBA" id="ARBA00023163"/>
    </source>
</evidence>
<dbReference type="InterPro" id="IPR036388">
    <property type="entry name" value="WH-like_DNA-bd_sf"/>
</dbReference>
<keyword evidence="3 6" id="KW-0731">Sigma factor</keyword>
<dbReference type="EMBL" id="BAABBX010000015">
    <property type="protein sequence ID" value="GAA4190901.1"/>
    <property type="molecule type" value="Genomic_DNA"/>
</dbReference>
<dbReference type="InterPro" id="IPR013325">
    <property type="entry name" value="RNA_pol_sigma_r2"/>
</dbReference>
<protein>
    <recommendedName>
        <fullName evidence="6">RNA polymerase sigma factor</fullName>
    </recommendedName>
</protein>
<dbReference type="PROSITE" id="PS01063">
    <property type="entry name" value="SIGMA70_ECF"/>
    <property type="match status" value="1"/>
</dbReference>
<dbReference type="Gene3D" id="1.10.1740.10">
    <property type="match status" value="1"/>
</dbReference>
<name>A0ABP8AUH2_9MICO</name>
<dbReference type="Proteomes" id="UP001500213">
    <property type="component" value="Unassembled WGS sequence"/>
</dbReference>
<dbReference type="NCBIfam" id="TIGR02937">
    <property type="entry name" value="sigma70-ECF"/>
    <property type="match status" value="1"/>
</dbReference>
<evidence type="ECO:0000259" key="8">
    <source>
        <dbReference type="Pfam" id="PF08281"/>
    </source>
</evidence>
<dbReference type="PANTHER" id="PTHR43133:SF8">
    <property type="entry name" value="RNA POLYMERASE SIGMA FACTOR HI_1459-RELATED"/>
    <property type="match status" value="1"/>
</dbReference>
<dbReference type="InterPro" id="IPR007627">
    <property type="entry name" value="RNA_pol_sigma70_r2"/>
</dbReference>
<keyword evidence="5 6" id="KW-0804">Transcription</keyword>
<feature type="domain" description="RNA polymerase sigma factor 70 region 4 type 2" evidence="8">
    <location>
        <begin position="128"/>
        <end position="180"/>
    </location>
</feature>